<dbReference type="InterPro" id="IPR055389">
    <property type="entry name" value="AraA_N"/>
</dbReference>
<evidence type="ECO:0000256" key="6">
    <source>
        <dbReference type="HAMAP-Rule" id="MF_00519"/>
    </source>
</evidence>
<feature type="binding site" evidence="6">
    <location>
        <position position="331"/>
    </location>
    <ligand>
        <name>Mn(2+)</name>
        <dbReference type="ChEBI" id="CHEBI:29035"/>
    </ligand>
</feature>
<dbReference type="RefSeq" id="WP_406786081.1">
    <property type="nucleotide sequence ID" value="NZ_JBJIAA010000002.1"/>
</dbReference>
<dbReference type="PANTHER" id="PTHR38464:SF1">
    <property type="entry name" value="L-ARABINOSE ISOMERASE"/>
    <property type="match status" value="1"/>
</dbReference>
<keyword evidence="1 6" id="KW-0479">Metal-binding</keyword>
<evidence type="ECO:0000313" key="11">
    <source>
        <dbReference type="Proteomes" id="UP001623592"/>
    </source>
</evidence>
<comment type="function">
    <text evidence="6">Catalyzes the conversion of L-arabinose to L-ribulose.</text>
</comment>
<evidence type="ECO:0000259" key="9">
    <source>
        <dbReference type="Pfam" id="PF24856"/>
    </source>
</evidence>
<comment type="pathway">
    <text evidence="6">Carbohydrate degradation; L-arabinose degradation via L-ribulose; D-xylulose 5-phosphate from L-arabinose (bacterial route): step 1/3.</text>
</comment>
<feature type="binding site" evidence="6">
    <location>
        <position position="348"/>
    </location>
    <ligand>
        <name>Mn(2+)</name>
        <dbReference type="ChEBI" id="CHEBI:29035"/>
    </ligand>
</feature>
<comment type="caution">
    <text evidence="10">The sequence shown here is derived from an EMBL/GenBank/DDBJ whole genome shotgun (WGS) entry which is preliminary data.</text>
</comment>
<reference evidence="10 11" key="1">
    <citation type="submission" date="2024-11" db="EMBL/GenBank/DDBJ databases">
        <authorList>
            <person name="Heng Y.C."/>
            <person name="Lim A.C.H."/>
            <person name="Lee J.K.Y."/>
            <person name="Kittelmann S."/>
        </authorList>
    </citation>
    <scope>NUCLEOTIDE SEQUENCE [LARGE SCALE GENOMIC DNA]</scope>
    <source>
        <strain evidence="10 11">WILCCON 0114</strain>
    </source>
</reference>
<dbReference type="Gene3D" id="3.40.50.10940">
    <property type="match status" value="1"/>
</dbReference>
<keyword evidence="11" id="KW-1185">Reference proteome</keyword>
<protein>
    <recommendedName>
        <fullName evidence="6">L-arabinose isomerase</fullName>
        <ecNumber evidence="6">5.3.1.4</ecNumber>
    </recommendedName>
</protein>
<gene>
    <name evidence="6 10" type="primary">araA</name>
    <name evidence="10" type="ORF">ACJDT4_03190</name>
</gene>
<dbReference type="InterPro" id="IPR009015">
    <property type="entry name" value="Fucose_isomerase_N/cen_sf"/>
</dbReference>
<dbReference type="SUPFAM" id="SSF50443">
    <property type="entry name" value="FucI/AraA C-terminal domain-like"/>
    <property type="match status" value="1"/>
</dbReference>
<dbReference type="NCBIfam" id="NF002795">
    <property type="entry name" value="PRK02929.1"/>
    <property type="match status" value="1"/>
</dbReference>
<feature type="domain" description="L-arabinose isomerase C-terminal" evidence="8">
    <location>
        <begin position="326"/>
        <end position="469"/>
    </location>
</feature>
<feature type="binding site" evidence="6">
    <location>
        <position position="447"/>
    </location>
    <ligand>
        <name>Mn(2+)</name>
        <dbReference type="ChEBI" id="CHEBI:29035"/>
    </ligand>
</feature>
<evidence type="ECO:0000256" key="2">
    <source>
        <dbReference type="ARBA" id="ARBA00022935"/>
    </source>
</evidence>
<evidence type="ECO:0000256" key="4">
    <source>
        <dbReference type="ARBA" id="ARBA00023235"/>
    </source>
</evidence>
<proteinExistence type="inferred from homology"/>
<dbReference type="GO" id="GO:0008733">
    <property type="term" value="F:L-arabinose isomerase activity"/>
    <property type="evidence" value="ECO:0007669"/>
    <property type="project" value="UniProtKB-EC"/>
</dbReference>
<name>A0ABW8TCG5_9CLOT</name>
<comment type="catalytic activity">
    <reaction evidence="6">
        <text>beta-L-arabinopyranose = L-ribulose</text>
        <dbReference type="Rhea" id="RHEA:14821"/>
        <dbReference type="ChEBI" id="CHEBI:16880"/>
        <dbReference type="ChEBI" id="CHEBI:40886"/>
        <dbReference type="EC" id="5.3.1.4"/>
    </reaction>
</comment>
<dbReference type="Proteomes" id="UP001623592">
    <property type="component" value="Unassembled WGS sequence"/>
</dbReference>
<dbReference type="SUPFAM" id="SSF53743">
    <property type="entry name" value="FucI/AraA N-terminal and middle domains"/>
    <property type="match status" value="1"/>
</dbReference>
<feature type="domain" description="L-arabinose isomerase central" evidence="9">
    <location>
        <begin position="177"/>
        <end position="322"/>
    </location>
</feature>
<feature type="binding site" evidence="6">
    <location>
        <position position="306"/>
    </location>
    <ligand>
        <name>Mn(2+)</name>
        <dbReference type="ChEBI" id="CHEBI:29035"/>
    </ligand>
</feature>
<dbReference type="InterPro" id="IPR024664">
    <property type="entry name" value="Ara_Isoase_C"/>
</dbReference>
<evidence type="ECO:0000256" key="5">
    <source>
        <dbReference type="ARBA" id="ARBA00023277"/>
    </source>
</evidence>
<sequence length="496" mass="55738">MLQLKAYEFWFVTGSQHLYGEDTLKEVNEHSQIITESLNKSLNSPYKIIFKPVLTTPEAINNLCIEANSDPKCAGIITWMHTFSPAKMWIQGLLALDKPLLHLHTQFNREIPWDSIDMDFMNTNQSAHGDREYGFIGARMKIKRKIVVGYWKDSDVINQIHDWLYIAAAYIESRKLKVARFGDNMRNVAVTDGDKVEAQIKFGWQVQAYGIGDLVDSINEVTESDVNALMEEYSSLYDFAPNLLEEGPLRDSVKEQARIEIGLENFLKKGDFTAFTTNFEDLHGMKQLPGLAVQHLMSKGYGFGAEGDWKTAALVRLMKIMAPTKGTTLMEDYTYDLINGDEVILGAHMLEICPSIAATKPRIEVHPLGIGGKDDPARLVFEGSEGPAVCATLLDLGNRFRLLVNNVDAVKAKHPMPKLPVASTFWKPQPSLKEGAKAWILAGGAHHTSFSYGVSAEQLRDFCEMAGIECLVIDKNTKINDFKNEILWNDLAWKFK</sequence>
<evidence type="ECO:0000313" key="10">
    <source>
        <dbReference type="EMBL" id="MFL0249413.1"/>
    </source>
</evidence>
<dbReference type="HAMAP" id="MF_00519">
    <property type="entry name" value="Arabinose_Isome"/>
    <property type="match status" value="1"/>
</dbReference>
<organism evidence="10 11">
    <name type="scientific">Clostridium neuense</name>
    <dbReference type="NCBI Taxonomy" id="1728934"/>
    <lineage>
        <taxon>Bacteria</taxon>
        <taxon>Bacillati</taxon>
        <taxon>Bacillota</taxon>
        <taxon>Clostridia</taxon>
        <taxon>Eubacteriales</taxon>
        <taxon>Clostridiaceae</taxon>
        <taxon>Clostridium</taxon>
    </lineage>
</organism>
<comment type="cofactor">
    <cofactor evidence="6">
        <name>Mn(2+)</name>
        <dbReference type="ChEBI" id="CHEBI:29035"/>
    </cofactor>
    <text evidence="6">Binds 1 Mn(2+) ion per subunit.</text>
</comment>
<evidence type="ECO:0000259" key="7">
    <source>
        <dbReference type="Pfam" id="PF02610"/>
    </source>
</evidence>
<evidence type="ECO:0000259" key="8">
    <source>
        <dbReference type="Pfam" id="PF11762"/>
    </source>
</evidence>
<dbReference type="InterPro" id="IPR038583">
    <property type="entry name" value="AraA_N_sf"/>
</dbReference>
<evidence type="ECO:0000256" key="3">
    <source>
        <dbReference type="ARBA" id="ARBA00023211"/>
    </source>
</evidence>
<dbReference type="PANTHER" id="PTHR38464">
    <property type="entry name" value="L-ARABINOSE ISOMERASE"/>
    <property type="match status" value="1"/>
</dbReference>
<dbReference type="Pfam" id="PF24856">
    <property type="entry name" value="AraA_central"/>
    <property type="match status" value="1"/>
</dbReference>
<comment type="similarity">
    <text evidence="6">Belongs to the arabinose isomerase family.</text>
</comment>
<keyword evidence="2 6" id="KW-0054">Arabinose catabolism</keyword>
<dbReference type="EMBL" id="JBJIAA010000002">
    <property type="protein sequence ID" value="MFL0249413.1"/>
    <property type="molecule type" value="Genomic_DNA"/>
</dbReference>
<accession>A0ABW8TCG5</accession>
<evidence type="ECO:0000256" key="1">
    <source>
        <dbReference type="ARBA" id="ARBA00022723"/>
    </source>
</evidence>
<keyword evidence="3 6" id="KW-0464">Manganese</keyword>
<dbReference type="Pfam" id="PF02610">
    <property type="entry name" value="AraA_N"/>
    <property type="match status" value="1"/>
</dbReference>
<dbReference type="InterPro" id="IPR004216">
    <property type="entry name" value="Fuc/Ara_isomerase_C"/>
</dbReference>
<keyword evidence="4 6" id="KW-0413">Isomerase</keyword>
<keyword evidence="5 6" id="KW-0119">Carbohydrate metabolism</keyword>
<dbReference type="Pfam" id="PF11762">
    <property type="entry name" value="Arabinose_Iso_C"/>
    <property type="match status" value="1"/>
</dbReference>
<feature type="domain" description="L-arabinose isomerase N-terminal" evidence="7">
    <location>
        <begin position="7"/>
        <end position="173"/>
    </location>
</feature>
<dbReference type="InterPro" id="IPR055390">
    <property type="entry name" value="AraA_central"/>
</dbReference>
<dbReference type="InterPro" id="IPR003762">
    <property type="entry name" value="Lara_isomerase"/>
</dbReference>
<dbReference type="CDD" id="cd03557">
    <property type="entry name" value="L-arabinose_isomerase"/>
    <property type="match status" value="1"/>
</dbReference>
<dbReference type="EC" id="5.3.1.4" evidence="6"/>
<dbReference type="PIRSF" id="PIRSF001478">
    <property type="entry name" value="L-ara_isomerase"/>
    <property type="match status" value="1"/>
</dbReference>